<dbReference type="EMBL" id="APRW01000001">
    <property type="protein sequence ID" value="ENX24860.1"/>
    <property type="molecule type" value="Genomic_DNA"/>
</dbReference>
<evidence type="ECO:0000313" key="3">
    <source>
        <dbReference type="Proteomes" id="UP000013173"/>
    </source>
</evidence>
<accession>N9QEK3</accession>
<proteinExistence type="predicted"/>
<dbReference type="Pfam" id="PF12083">
    <property type="entry name" value="DUF3560"/>
    <property type="match status" value="1"/>
</dbReference>
<evidence type="ECO:0000256" key="1">
    <source>
        <dbReference type="SAM" id="Coils"/>
    </source>
</evidence>
<dbReference type="Proteomes" id="UP000013173">
    <property type="component" value="Unassembled WGS sequence"/>
</dbReference>
<dbReference type="AlphaFoldDB" id="N9QEK3"/>
<reference evidence="2 3" key="1">
    <citation type="submission" date="2013-02" db="EMBL/GenBank/DDBJ databases">
        <title>The Genome Sequence of Acinetobacter sp. NIPH 2168.</title>
        <authorList>
            <consortium name="The Broad Institute Genome Sequencing Platform"/>
            <consortium name="The Broad Institute Genome Sequencing Center for Infectious Disease"/>
            <person name="Cerqueira G."/>
            <person name="Feldgarden M."/>
            <person name="Courvalin P."/>
            <person name="Perichon B."/>
            <person name="Grillot-Courvalin C."/>
            <person name="Clermont D."/>
            <person name="Rocha E."/>
            <person name="Yoon E.-J."/>
            <person name="Nemec A."/>
            <person name="Walker B."/>
            <person name="Young S.K."/>
            <person name="Zeng Q."/>
            <person name="Gargeya S."/>
            <person name="Fitzgerald M."/>
            <person name="Haas B."/>
            <person name="Abouelleil A."/>
            <person name="Alvarado L."/>
            <person name="Arachchi H.M."/>
            <person name="Berlin A.M."/>
            <person name="Chapman S.B."/>
            <person name="Dewar J."/>
            <person name="Goldberg J."/>
            <person name="Griggs A."/>
            <person name="Gujja S."/>
            <person name="Hansen M."/>
            <person name="Howarth C."/>
            <person name="Imamovic A."/>
            <person name="Larimer J."/>
            <person name="McCowan C."/>
            <person name="Murphy C."/>
            <person name="Neiman D."/>
            <person name="Pearson M."/>
            <person name="Priest M."/>
            <person name="Roberts A."/>
            <person name="Saif S."/>
            <person name="Shea T."/>
            <person name="Sisk P."/>
            <person name="Sykes S."/>
            <person name="Wortman J."/>
            <person name="Nusbaum C."/>
            <person name="Birren B."/>
        </authorList>
    </citation>
    <scope>NUCLEOTIDE SEQUENCE [LARGE SCALE GENOMIC DNA]</scope>
    <source>
        <strain evidence="2 3">NIPH 2168</strain>
    </source>
</reference>
<dbReference type="HOGENOM" id="CLU_066837_0_0_6"/>
<evidence type="ECO:0008006" key="4">
    <source>
        <dbReference type="Google" id="ProtNLM"/>
    </source>
</evidence>
<dbReference type="PATRIC" id="fig|1217706.3.peg.8"/>
<dbReference type="RefSeq" id="WP_005254862.1">
    <property type="nucleotide sequence ID" value="NZ_BMDR01000015.1"/>
</dbReference>
<sequence>MINQDDDLKAARLKNFEERQSKRLERYEELADKATSKSTAYFQRSSEMADCIPFGQPILVGHHSEKRDRNFRAKIHSTMGKSVEEMKKAEYYENKAASVGTGGISSDDPNAPDKLQAKLEGLQKAQERMKAANKLIRKVTDREECLKGLIELGLSEKVALEVLTPLYGRCGFPAYALQNNNAEIKRLKSRIAELNAIEERPTQEVETDLYKYSECKIENRCMFIFEGKPSDEIRQILKGNGFKWSPSRGAWVRQLNANGIGASKRVMNQLNAM</sequence>
<keyword evidence="3" id="KW-1185">Reference proteome</keyword>
<name>N9QEK3_9GAMM</name>
<feature type="coiled-coil region" evidence="1">
    <location>
        <begin position="115"/>
        <end position="142"/>
    </location>
</feature>
<dbReference type="InterPro" id="IPR021944">
    <property type="entry name" value="DUF3560"/>
</dbReference>
<evidence type="ECO:0000313" key="2">
    <source>
        <dbReference type="EMBL" id="ENX24860.1"/>
    </source>
</evidence>
<dbReference type="OrthoDB" id="9803716at2"/>
<organism evidence="2 3">
    <name type="scientific">Acinetobacter vivianii</name>
    <dbReference type="NCBI Taxonomy" id="1776742"/>
    <lineage>
        <taxon>Bacteria</taxon>
        <taxon>Pseudomonadati</taxon>
        <taxon>Pseudomonadota</taxon>
        <taxon>Gammaproteobacteria</taxon>
        <taxon>Moraxellales</taxon>
        <taxon>Moraxellaceae</taxon>
        <taxon>Acinetobacter</taxon>
    </lineage>
</organism>
<gene>
    <name evidence="2" type="ORF">F892_00010</name>
</gene>
<keyword evidence="1" id="KW-0175">Coiled coil</keyword>
<protein>
    <recommendedName>
        <fullName evidence="4">DUF3560 domain-containing protein</fullName>
    </recommendedName>
</protein>
<dbReference type="GeneID" id="303685456"/>
<comment type="caution">
    <text evidence="2">The sequence shown here is derived from an EMBL/GenBank/DDBJ whole genome shotgun (WGS) entry which is preliminary data.</text>
</comment>